<feature type="domain" description="Disease resistance protein winged helix" evidence="9">
    <location>
        <begin position="444"/>
        <end position="508"/>
    </location>
</feature>
<feature type="domain" description="NB-ARC" evidence="7">
    <location>
        <begin position="187"/>
        <end position="361"/>
    </location>
</feature>
<dbReference type="Pfam" id="PF18052">
    <property type="entry name" value="Rx_N"/>
    <property type="match status" value="1"/>
</dbReference>
<keyword evidence="6" id="KW-0067">ATP-binding</keyword>
<dbReference type="SUPFAM" id="SSF52058">
    <property type="entry name" value="L domain-like"/>
    <property type="match status" value="1"/>
</dbReference>
<name>J3N8H9_ORYBR</name>
<dbReference type="OMA" id="YYMEHIG"/>
<dbReference type="InterPro" id="IPR036388">
    <property type="entry name" value="WH-like_DNA-bd_sf"/>
</dbReference>
<dbReference type="InterPro" id="IPR002182">
    <property type="entry name" value="NB-ARC"/>
</dbReference>
<protein>
    <recommendedName>
        <fullName evidence="13">NB-ARC domain-containing protein</fullName>
    </recommendedName>
</protein>
<dbReference type="GO" id="GO:0006952">
    <property type="term" value="P:defense response"/>
    <property type="evidence" value="ECO:0007669"/>
    <property type="project" value="UniProtKB-KW"/>
</dbReference>
<dbReference type="Gene3D" id="1.10.8.430">
    <property type="entry name" value="Helical domain of apoptotic protease-activating factors"/>
    <property type="match status" value="1"/>
</dbReference>
<accession>J3N8H9</accession>
<evidence type="ECO:0000256" key="6">
    <source>
        <dbReference type="ARBA" id="ARBA00022840"/>
    </source>
</evidence>
<dbReference type="Pfam" id="PF25019">
    <property type="entry name" value="LRR_R13L1-DRL21"/>
    <property type="match status" value="2"/>
</dbReference>
<dbReference type="PRINTS" id="PR00364">
    <property type="entry name" value="DISEASERSIST"/>
</dbReference>
<dbReference type="InterPro" id="IPR027417">
    <property type="entry name" value="P-loop_NTPase"/>
</dbReference>
<dbReference type="Gramene" id="OB11G21150.1">
    <property type="protein sequence ID" value="OB11G21150.1"/>
    <property type="gene ID" value="OB11G21150"/>
</dbReference>
<dbReference type="FunFam" id="3.40.50.300:FF:001091">
    <property type="entry name" value="Probable disease resistance protein At1g61300"/>
    <property type="match status" value="1"/>
</dbReference>
<evidence type="ECO:0000259" key="7">
    <source>
        <dbReference type="Pfam" id="PF00931"/>
    </source>
</evidence>
<comment type="similarity">
    <text evidence="1">Belongs to the disease resistance NB-LRR family.</text>
</comment>
<dbReference type="PANTHER" id="PTHR36766:SF55">
    <property type="entry name" value="OS11G0492900 PROTEIN"/>
    <property type="match status" value="1"/>
</dbReference>
<dbReference type="InterPro" id="IPR042197">
    <property type="entry name" value="Apaf_helical"/>
</dbReference>
<dbReference type="RefSeq" id="XP_040384737.1">
    <property type="nucleotide sequence ID" value="XM_040528803.1"/>
</dbReference>
<evidence type="ECO:0000259" key="8">
    <source>
        <dbReference type="Pfam" id="PF18052"/>
    </source>
</evidence>
<keyword evidence="12" id="KW-1185">Reference proteome</keyword>
<evidence type="ECO:0000259" key="10">
    <source>
        <dbReference type="Pfam" id="PF25019"/>
    </source>
</evidence>
<evidence type="ECO:0000256" key="3">
    <source>
        <dbReference type="ARBA" id="ARBA00022737"/>
    </source>
</evidence>
<dbReference type="SUPFAM" id="SSF52047">
    <property type="entry name" value="RNI-like"/>
    <property type="match status" value="1"/>
</dbReference>
<keyword evidence="3" id="KW-0677">Repeat</keyword>
<evidence type="ECO:0000256" key="4">
    <source>
        <dbReference type="ARBA" id="ARBA00022741"/>
    </source>
</evidence>
<evidence type="ECO:0000256" key="5">
    <source>
        <dbReference type="ARBA" id="ARBA00022821"/>
    </source>
</evidence>
<keyword evidence="5" id="KW-0611">Plant defense</keyword>
<dbReference type="InterPro" id="IPR032675">
    <property type="entry name" value="LRR_dom_sf"/>
</dbReference>
<dbReference type="OrthoDB" id="1534087at2759"/>
<dbReference type="GO" id="GO:0051707">
    <property type="term" value="P:response to other organism"/>
    <property type="evidence" value="ECO:0007669"/>
    <property type="project" value="UniProtKB-ARBA"/>
</dbReference>
<keyword evidence="4" id="KW-0547">Nucleotide-binding</keyword>
<reference evidence="11" key="1">
    <citation type="journal article" date="2013" name="Nat. Commun.">
        <title>Whole-genome sequencing of Oryza brachyantha reveals mechanisms underlying Oryza genome evolution.</title>
        <authorList>
            <person name="Chen J."/>
            <person name="Huang Q."/>
            <person name="Gao D."/>
            <person name="Wang J."/>
            <person name="Lang Y."/>
            <person name="Liu T."/>
            <person name="Li B."/>
            <person name="Bai Z."/>
            <person name="Luis Goicoechea J."/>
            <person name="Liang C."/>
            <person name="Chen C."/>
            <person name="Zhang W."/>
            <person name="Sun S."/>
            <person name="Liao Y."/>
            <person name="Zhang X."/>
            <person name="Yang L."/>
            <person name="Song C."/>
            <person name="Wang M."/>
            <person name="Shi J."/>
            <person name="Liu G."/>
            <person name="Liu J."/>
            <person name="Zhou H."/>
            <person name="Zhou W."/>
            <person name="Yu Q."/>
            <person name="An N."/>
            <person name="Chen Y."/>
            <person name="Cai Q."/>
            <person name="Wang B."/>
            <person name="Liu B."/>
            <person name="Min J."/>
            <person name="Huang Y."/>
            <person name="Wu H."/>
            <person name="Li Z."/>
            <person name="Zhang Y."/>
            <person name="Yin Y."/>
            <person name="Song W."/>
            <person name="Jiang J."/>
            <person name="Jackson S.A."/>
            <person name="Wing R.A."/>
            <person name="Wang J."/>
            <person name="Chen M."/>
        </authorList>
    </citation>
    <scope>NUCLEOTIDE SEQUENCE [LARGE SCALE GENOMIC DNA]</scope>
    <source>
        <strain evidence="11">cv. IRGC 101232</strain>
    </source>
</reference>
<dbReference type="HOGENOM" id="CLU_000837_8_8_1"/>
<dbReference type="InterPro" id="IPR041118">
    <property type="entry name" value="Rx_N"/>
</dbReference>
<feature type="domain" description="R13L1/DRL21-like LRR repeat region" evidence="10">
    <location>
        <begin position="727"/>
        <end position="802"/>
    </location>
</feature>
<dbReference type="eggNOG" id="KOG4658">
    <property type="taxonomic scope" value="Eukaryota"/>
</dbReference>
<proteinExistence type="inferred from homology"/>
<reference evidence="11" key="2">
    <citation type="submission" date="2013-04" db="UniProtKB">
        <authorList>
            <consortium name="EnsemblPlants"/>
        </authorList>
    </citation>
    <scope>IDENTIFICATION</scope>
</reference>
<dbReference type="RefSeq" id="XP_006663461.1">
    <property type="nucleotide sequence ID" value="XM_006663398.3"/>
</dbReference>
<evidence type="ECO:0000256" key="1">
    <source>
        <dbReference type="ARBA" id="ARBA00008894"/>
    </source>
</evidence>
<dbReference type="Gene3D" id="1.10.10.10">
    <property type="entry name" value="Winged helix-like DNA-binding domain superfamily/Winged helix DNA-binding domain"/>
    <property type="match status" value="1"/>
</dbReference>
<dbReference type="Pfam" id="PF23559">
    <property type="entry name" value="WHD_DRP"/>
    <property type="match status" value="1"/>
</dbReference>
<dbReference type="InterPro" id="IPR056789">
    <property type="entry name" value="LRR_R13L1-DRL21"/>
</dbReference>
<gene>
    <name evidence="11" type="primary">LOC102718314</name>
</gene>
<dbReference type="InterPro" id="IPR058922">
    <property type="entry name" value="WHD_DRP"/>
</dbReference>
<organism evidence="11">
    <name type="scientific">Oryza brachyantha</name>
    <name type="common">malo sina</name>
    <dbReference type="NCBI Taxonomy" id="4533"/>
    <lineage>
        <taxon>Eukaryota</taxon>
        <taxon>Viridiplantae</taxon>
        <taxon>Streptophyta</taxon>
        <taxon>Embryophyta</taxon>
        <taxon>Tracheophyta</taxon>
        <taxon>Spermatophyta</taxon>
        <taxon>Magnoliopsida</taxon>
        <taxon>Liliopsida</taxon>
        <taxon>Poales</taxon>
        <taxon>Poaceae</taxon>
        <taxon>BOP clade</taxon>
        <taxon>Oryzoideae</taxon>
        <taxon>Oryzeae</taxon>
        <taxon>Oryzinae</taxon>
        <taxon>Oryza</taxon>
    </lineage>
</organism>
<sequence>MAAGVFASMAVKWALDKLSSLLAPAAASSSSPAVVWQGLEDLRKLERTMRRIQATLADAEEHWDVREESAKLRLRELRELAYGAEDVVEEYEYEVSRCRLGRSAASSSKRKRSEVNDEQCTEVGFVPVPNELAVRAGELVKRLDEMEVYQKYFSLSENDGERRIMPGIQSVRDTGCFVVEQSIVGRESDKQKVKQMLMSRQGSNVANQFSVLAIVGMGGLGKTTLAQLVYNDQTVSQSFDVRVWVYVSDHFDSKRLTKKIIVSITKESNGLSELADLQDMLAQEIMGKRLLLVLDDVWNERGDLWETFCRPFFAAQQCKVLVTTRNVAVAKLVQTMPHFTMDHLSPDECWILFERTVTAQQNVIPGNLVDIAKQIVEKCDRLPLAIKTLGSMLRYETDERRWIDVIESDLWDLDKAQNEVLPALELSYKNMPMHLKRCFLSLCLFPKDYLLDKSEVIELWQLLDILQGDERNNGDEIGSQCFDGLVERSFLQLSLNEVVMHDLIHDLACHLSGNEFFILEGNKPVKIPENARFMSIIDFHTSVQFSAPSHPLWAIVVFGEEHSEVSNPDILFLNCKNLRVLSLGGSNLGEALPRHISSLKLLRHLQGAENAPSGIYPLTNLQTIPDIEICRCGDSFNLIELRNLNQIKDQLTIRGLCNLSHVQDANQAQLVSKKNIQVLILDFNEVHCEHMLQQDFLMTEELDLTSTPEGRYENFQYEDMQQPKYVTVPHNQILETLRPHEGLRELEIYGYNCQSYPSWLGDASFSKLTYIVIISGTHKVSQQCVPTLGELPFLKHLTIRQMYYVEHIGREFCSHIAGSNCFPSLITLEFGSMRQWSKWFDVHDGDFPCLQSLVIRRCERLTTLPLDRFSSLHTLELTVCGVISIPTQPSLLQLSVFDCPELGAVDSMPELNILDIKGCPNLTAVGSLPKLKTLSADGTQEDATPHGQQPDHLPVLDTLWSIAMHTTIPASHNLEELAIVSCAGLSELPTLPSLLKLQITNCPDLSVVGSLPSLTTLSLWDSLPKDEVFYRLLNDHPTLSDITICSKTITKLSLQPPRLPSLKKLTLSCVNLQYCDGLAGLTCLDGIKISGCPKLRQQLQSPDVR</sequence>
<dbReference type="GO" id="GO:0043531">
    <property type="term" value="F:ADP binding"/>
    <property type="evidence" value="ECO:0007669"/>
    <property type="project" value="InterPro"/>
</dbReference>
<dbReference type="Proteomes" id="UP000006038">
    <property type="component" value="Chromosome 11"/>
</dbReference>
<dbReference type="Pfam" id="PF00931">
    <property type="entry name" value="NB-ARC"/>
    <property type="match status" value="1"/>
</dbReference>
<dbReference type="GeneID" id="102718314"/>
<evidence type="ECO:0008006" key="13">
    <source>
        <dbReference type="Google" id="ProtNLM"/>
    </source>
</evidence>
<dbReference type="GO" id="GO:0005524">
    <property type="term" value="F:ATP binding"/>
    <property type="evidence" value="ECO:0007669"/>
    <property type="project" value="UniProtKB-KW"/>
</dbReference>
<dbReference type="EnsemblPlants" id="OB11G21150.1">
    <property type="protein sequence ID" value="OB11G21150.1"/>
    <property type="gene ID" value="OB11G21150"/>
</dbReference>
<evidence type="ECO:0000313" key="12">
    <source>
        <dbReference type="Proteomes" id="UP000006038"/>
    </source>
</evidence>
<evidence type="ECO:0000313" key="11">
    <source>
        <dbReference type="EnsemblPlants" id="OB11G21150.1"/>
    </source>
</evidence>
<dbReference type="AlphaFoldDB" id="J3N8H9"/>
<evidence type="ECO:0000256" key="2">
    <source>
        <dbReference type="ARBA" id="ARBA00022614"/>
    </source>
</evidence>
<dbReference type="Gene3D" id="1.20.5.4130">
    <property type="match status" value="1"/>
</dbReference>
<evidence type="ECO:0000259" key="9">
    <source>
        <dbReference type="Pfam" id="PF23559"/>
    </source>
</evidence>
<dbReference type="Gene3D" id="3.40.50.300">
    <property type="entry name" value="P-loop containing nucleotide triphosphate hydrolases"/>
    <property type="match status" value="1"/>
</dbReference>
<dbReference type="KEGG" id="obr:102718314"/>
<dbReference type="SUPFAM" id="SSF52540">
    <property type="entry name" value="P-loop containing nucleoside triphosphate hydrolases"/>
    <property type="match status" value="1"/>
</dbReference>
<feature type="domain" description="R13L1/DRL21-like LRR repeat region" evidence="10">
    <location>
        <begin position="639"/>
        <end position="687"/>
    </location>
</feature>
<dbReference type="PANTHER" id="PTHR36766">
    <property type="entry name" value="PLANT BROAD-SPECTRUM MILDEW RESISTANCE PROTEIN RPW8"/>
    <property type="match status" value="1"/>
</dbReference>
<feature type="domain" description="Disease resistance N-terminal" evidence="8">
    <location>
        <begin position="10"/>
        <end position="106"/>
    </location>
</feature>
<dbReference type="Gene3D" id="3.80.10.10">
    <property type="entry name" value="Ribonuclease Inhibitor"/>
    <property type="match status" value="3"/>
</dbReference>
<keyword evidence="2" id="KW-0433">Leucine-rich repeat</keyword>